<proteinExistence type="predicted"/>
<organism evidence="4 5">
    <name type="scientific">Candidatus Defluviibacterium haderslevense</name>
    <dbReference type="NCBI Taxonomy" id="2981993"/>
    <lineage>
        <taxon>Bacteria</taxon>
        <taxon>Pseudomonadati</taxon>
        <taxon>Bacteroidota</taxon>
        <taxon>Saprospiria</taxon>
        <taxon>Saprospirales</taxon>
        <taxon>Saprospiraceae</taxon>
        <taxon>Candidatus Defluviibacterium</taxon>
    </lineage>
</organism>
<dbReference type="InterPro" id="IPR011856">
    <property type="entry name" value="tRNA_endonuc-like_dom_sf"/>
</dbReference>
<protein>
    <submittedName>
        <fullName evidence="4">DUF91 domain-containing protein</fullName>
    </submittedName>
</protein>
<dbReference type="InterPro" id="IPR048301">
    <property type="entry name" value="NucS_C"/>
</dbReference>
<dbReference type="PANTHER" id="PTHR38814:SF1">
    <property type="entry name" value="ENDONUCLEASE NUCS"/>
    <property type="match status" value="1"/>
</dbReference>
<dbReference type="InterPro" id="IPR002793">
    <property type="entry name" value="Endonuclease_NucS"/>
</dbReference>
<name>A0A9D7XIM2_9BACT</name>
<dbReference type="Pfam" id="PF01939">
    <property type="entry name" value="NucS_C"/>
    <property type="match status" value="1"/>
</dbReference>
<dbReference type="Proteomes" id="UP000808349">
    <property type="component" value="Unassembled WGS sequence"/>
</dbReference>
<keyword evidence="1" id="KW-0238">DNA-binding</keyword>
<evidence type="ECO:0000256" key="2">
    <source>
        <dbReference type="SAM" id="MobiDB-lite"/>
    </source>
</evidence>
<feature type="region of interest" description="Disordered" evidence="2">
    <location>
        <begin position="91"/>
        <end position="110"/>
    </location>
</feature>
<evidence type="ECO:0000256" key="1">
    <source>
        <dbReference type="ARBA" id="ARBA00023125"/>
    </source>
</evidence>
<dbReference type="GO" id="GO:0003677">
    <property type="term" value="F:DNA binding"/>
    <property type="evidence" value="ECO:0007669"/>
    <property type="project" value="UniProtKB-KW"/>
</dbReference>
<sequence length="237" mass="27649">MEYNKNFSFFDAYDFLKANGLEHEYEEIKNSSDKFKSYSSTLRRAKIVSLVRVKNLLDDFCTSVWTSGLTDKGKLRIKFFENLVFRFNSDQEGTNSEDEEEEENAKEESEFAYEKDLQKYLVKNLSIIEKGLKLYQADGIDGEEFYVPGTSRRIDILATDKNNNFVVIELKVSRGYEKVVGQTLFYQSSIKTIFQQNKVRAIIIAREIISELKTATQFLPDFELFEYQLSLTLNKIK</sequence>
<dbReference type="PANTHER" id="PTHR38814">
    <property type="entry name" value="ENDONUCLEASE NUCS"/>
    <property type="match status" value="1"/>
</dbReference>
<feature type="domain" description="Endonuclease NucS C-terminal" evidence="3">
    <location>
        <begin position="114"/>
        <end position="211"/>
    </location>
</feature>
<dbReference type="AlphaFoldDB" id="A0A9D7XIM2"/>
<evidence type="ECO:0000313" key="5">
    <source>
        <dbReference type="Proteomes" id="UP000808349"/>
    </source>
</evidence>
<accession>A0A9D7XIM2</accession>
<comment type="caution">
    <text evidence="4">The sequence shown here is derived from an EMBL/GenBank/DDBJ whole genome shotgun (WGS) entry which is preliminary data.</text>
</comment>
<dbReference type="EMBL" id="JADKFW010000013">
    <property type="protein sequence ID" value="MBK9718828.1"/>
    <property type="molecule type" value="Genomic_DNA"/>
</dbReference>
<dbReference type="Gene3D" id="3.40.1350.10">
    <property type="match status" value="1"/>
</dbReference>
<dbReference type="GO" id="GO:0004519">
    <property type="term" value="F:endonuclease activity"/>
    <property type="evidence" value="ECO:0007669"/>
    <property type="project" value="InterPro"/>
</dbReference>
<feature type="compositionally biased region" description="Acidic residues" evidence="2">
    <location>
        <begin position="95"/>
        <end position="105"/>
    </location>
</feature>
<dbReference type="CDD" id="cd22341">
    <property type="entry name" value="NucS-like"/>
    <property type="match status" value="1"/>
</dbReference>
<gene>
    <name evidence="4" type="ORF">IPO85_15190</name>
</gene>
<evidence type="ECO:0000313" key="4">
    <source>
        <dbReference type="EMBL" id="MBK9718828.1"/>
    </source>
</evidence>
<reference evidence="4 5" key="1">
    <citation type="submission" date="2020-10" db="EMBL/GenBank/DDBJ databases">
        <title>Connecting structure to function with the recovery of over 1000 high-quality activated sludge metagenome-assembled genomes encoding full-length rRNA genes using long-read sequencing.</title>
        <authorList>
            <person name="Singleton C.M."/>
            <person name="Petriglieri F."/>
            <person name="Kristensen J.M."/>
            <person name="Kirkegaard R.H."/>
            <person name="Michaelsen T.Y."/>
            <person name="Andersen M.H."/>
            <person name="Karst S.M."/>
            <person name="Dueholm M.S."/>
            <person name="Nielsen P.H."/>
            <person name="Albertsen M."/>
        </authorList>
    </citation>
    <scope>NUCLEOTIDE SEQUENCE [LARGE SCALE GENOMIC DNA]</scope>
    <source>
        <strain evidence="4">Ribe_18-Q3-R11-54_BAT3C.373</strain>
    </source>
</reference>
<evidence type="ECO:0000259" key="3">
    <source>
        <dbReference type="Pfam" id="PF01939"/>
    </source>
</evidence>